<feature type="compositionally biased region" description="Low complexity" evidence="1">
    <location>
        <begin position="149"/>
        <end position="164"/>
    </location>
</feature>
<proteinExistence type="predicted"/>
<protein>
    <submittedName>
        <fullName evidence="2">Uncharacterized protein</fullName>
    </submittedName>
</protein>
<evidence type="ECO:0000313" key="3">
    <source>
        <dbReference type="Proteomes" id="UP000256970"/>
    </source>
</evidence>
<evidence type="ECO:0000313" key="2">
    <source>
        <dbReference type="EMBL" id="SZX69380.1"/>
    </source>
</evidence>
<reference evidence="2 3" key="1">
    <citation type="submission" date="2016-10" db="EMBL/GenBank/DDBJ databases">
        <authorList>
            <person name="Cai Z."/>
        </authorList>
    </citation>
    <scope>NUCLEOTIDE SEQUENCE [LARGE SCALE GENOMIC DNA]</scope>
</reference>
<name>A0A383VWS8_TETOB</name>
<dbReference type="AlphaFoldDB" id="A0A383VWS8"/>
<feature type="region of interest" description="Disordered" evidence="1">
    <location>
        <begin position="1"/>
        <end position="34"/>
    </location>
</feature>
<dbReference type="Proteomes" id="UP000256970">
    <property type="component" value="Unassembled WGS sequence"/>
</dbReference>
<dbReference type="EMBL" id="FNXT01000925">
    <property type="protein sequence ID" value="SZX69380.1"/>
    <property type="molecule type" value="Genomic_DNA"/>
</dbReference>
<evidence type="ECO:0000256" key="1">
    <source>
        <dbReference type="SAM" id="MobiDB-lite"/>
    </source>
</evidence>
<feature type="region of interest" description="Disordered" evidence="1">
    <location>
        <begin position="134"/>
        <end position="166"/>
    </location>
</feature>
<organism evidence="2 3">
    <name type="scientific">Tetradesmus obliquus</name>
    <name type="common">Green alga</name>
    <name type="synonym">Acutodesmus obliquus</name>
    <dbReference type="NCBI Taxonomy" id="3088"/>
    <lineage>
        <taxon>Eukaryota</taxon>
        <taxon>Viridiplantae</taxon>
        <taxon>Chlorophyta</taxon>
        <taxon>core chlorophytes</taxon>
        <taxon>Chlorophyceae</taxon>
        <taxon>CS clade</taxon>
        <taxon>Sphaeropleales</taxon>
        <taxon>Scenedesmaceae</taxon>
        <taxon>Tetradesmus</taxon>
    </lineage>
</organism>
<accession>A0A383VWS8</accession>
<feature type="compositionally biased region" description="Polar residues" evidence="1">
    <location>
        <begin position="1"/>
        <end position="28"/>
    </location>
</feature>
<sequence>MSEGLQQLQECRASATSPRMTSSNTWNTHRPESSPVCVKRPFGTVWTSSSHEPGSPVIKFNASLAPGMLLAQDIERQVRAGNPLPGSPHAGLFQVPAATAAAQDAAGAPSRGAHLYQPPVDLVVLSSQLQRLGPSTPFRYTAHHSTSPQQQQQQQHQHQQYQQQLHREHLLQQQQPLLSPPGRAGAAALASGGNVRWASDSGTQTVPCRLAADAARLATLTLHAISKKQQQLPAGLLQQ</sequence>
<gene>
    <name evidence="2" type="ORF">BQ4739_LOCUS9664</name>
</gene>
<keyword evidence="3" id="KW-1185">Reference proteome</keyword>